<organism evidence="2 3">
    <name type="scientific">Clunio marinus</name>
    <dbReference type="NCBI Taxonomy" id="568069"/>
    <lineage>
        <taxon>Eukaryota</taxon>
        <taxon>Metazoa</taxon>
        <taxon>Ecdysozoa</taxon>
        <taxon>Arthropoda</taxon>
        <taxon>Hexapoda</taxon>
        <taxon>Insecta</taxon>
        <taxon>Pterygota</taxon>
        <taxon>Neoptera</taxon>
        <taxon>Endopterygota</taxon>
        <taxon>Diptera</taxon>
        <taxon>Nematocera</taxon>
        <taxon>Chironomoidea</taxon>
        <taxon>Chironomidae</taxon>
        <taxon>Clunio</taxon>
    </lineage>
</organism>
<feature type="compositionally biased region" description="Basic residues" evidence="1">
    <location>
        <begin position="9"/>
        <end position="19"/>
    </location>
</feature>
<proteinExistence type="predicted"/>
<gene>
    <name evidence="2" type="ORF">CLUMA_CG005802</name>
</gene>
<sequence length="61" mass="7248">MPYQQQKAKERKKEKKQNKKVSLLDLDNYLLRKEQSKEPTENNQARVMRVSLGTSFNLNQP</sequence>
<reference evidence="2 3" key="1">
    <citation type="submission" date="2015-04" db="EMBL/GenBank/DDBJ databases">
        <authorList>
            <person name="Syromyatnikov M.Y."/>
            <person name="Popov V.N."/>
        </authorList>
    </citation>
    <scope>NUCLEOTIDE SEQUENCE [LARGE SCALE GENOMIC DNA]</scope>
</reference>
<accession>A0A1J1I1K0</accession>
<keyword evidence="3" id="KW-1185">Reference proteome</keyword>
<evidence type="ECO:0000313" key="3">
    <source>
        <dbReference type="Proteomes" id="UP000183832"/>
    </source>
</evidence>
<protein>
    <submittedName>
        <fullName evidence="2">CLUMA_CG005802, isoform A</fullName>
    </submittedName>
</protein>
<name>A0A1J1I1K0_9DIPT</name>
<dbReference type="AlphaFoldDB" id="A0A1J1I1K0"/>
<dbReference type="Proteomes" id="UP000183832">
    <property type="component" value="Unassembled WGS sequence"/>
</dbReference>
<evidence type="ECO:0000313" key="2">
    <source>
        <dbReference type="EMBL" id="CRK92249.1"/>
    </source>
</evidence>
<dbReference type="EMBL" id="CVRI01000024">
    <property type="protein sequence ID" value="CRK92249.1"/>
    <property type="molecule type" value="Genomic_DNA"/>
</dbReference>
<evidence type="ECO:0000256" key="1">
    <source>
        <dbReference type="SAM" id="MobiDB-lite"/>
    </source>
</evidence>
<feature type="region of interest" description="Disordered" evidence="1">
    <location>
        <begin position="1"/>
        <end position="21"/>
    </location>
</feature>